<protein>
    <submittedName>
        <fullName evidence="1">Uncharacterized protein</fullName>
    </submittedName>
</protein>
<dbReference type="Proteomes" id="UP001320706">
    <property type="component" value="Unassembled WGS sequence"/>
</dbReference>
<gene>
    <name evidence="1" type="ORF">M8818_001484</name>
</gene>
<evidence type="ECO:0000313" key="1">
    <source>
        <dbReference type="EMBL" id="KAK8217231.1"/>
    </source>
</evidence>
<dbReference type="EMBL" id="JAMKPW020000006">
    <property type="protein sequence ID" value="KAK8217231.1"/>
    <property type="molecule type" value="Genomic_DNA"/>
</dbReference>
<accession>A0ACC3SPD9</accession>
<name>A0ACC3SPD9_9PEZI</name>
<evidence type="ECO:0000313" key="2">
    <source>
        <dbReference type="Proteomes" id="UP001320706"/>
    </source>
</evidence>
<organism evidence="1 2">
    <name type="scientific">Zalaria obscura</name>
    <dbReference type="NCBI Taxonomy" id="2024903"/>
    <lineage>
        <taxon>Eukaryota</taxon>
        <taxon>Fungi</taxon>
        <taxon>Dikarya</taxon>
        <taxon>Ascomycota</taxon>
        <taxon>Pezizomycotina</taxon>
        <taxon>Dothideomycetes</taxon>
        <taxon>Dothideomycetidae</taxon>
        <taxon>Dothideales</taxon>
        <taxon>Zalariaceae</taxon>
        <taxon>Zalaria</taxon>
    </lineage>
</organism>
<reference evidence="1" key="1">
    <citation type="submission" date="2024-02" db="EMBL/GenBank/DDBJ databases">
        <title>Metagenome Assembled Genome of Zalaria obscura JY119.</title>
        <authorList>
            <person name="Vighnesh L."/>
            <person name="Jagadeeshwari U."/>
            <person name="Venkata Ramana C."/>
            <person name="Sasikala C."/>
        </authorList>
    </citation>
    <scope>NUCLEOTIDE SEQUENCE</scope>
    <source>
        <strain evidence="1">JY119</strain>
    </source>
</reference>
<proteinExistence type="predicted"/>
<keyword evidence="2" id="KW-1185">Reference proteome</keyword>
<sequence length="305" mass="32503">MATTTAQWKFIASSKVLQRSSQALSVIGDRAYVFGGELKPREPRDNDVHTIELQGNASLKSTSNDPSPTPRVGTPSATVGSSLYLYSGRGGTAMTPIEESGAVYHSTTSDGVSKIYVHAGCPEKGRLADLCSFDTDERRWTELASAPGPPRGGTSIAYLDGKIYRMGGFDGKHELGGAIDVYDIATNTWTTISFQPDGVEGPGNRSVSTLLALQVKGKKSLITMFGEADPSSLGHAGAGKMLPDAWVWDVEGRTWSKVVSSGDVPQPRGWFDADVACIDGIDAVVVQGGLADSNERLDDIWILEF</sequence>
<comment type="caution">
    <text evidence="1">The sequence shown here is derived from an EMBL/GenBank/DDBJ whole genome shotgun (WGS) entry which is preliminary data.</text>
</comment>